<evidence type="ECO:0000256" key="6">
    <source>
        <dbReference type="ARBA" id="ARBA00023170"/>
    </source>
</evidence>
<keyword evidence="4 8" id="KW-1133">Transmembrane helix</keyword>
<evidence type="ECO:0000256" key="4">
    <source>
        <dbReference type="ARBA" id="ARBA00022989"/>
    </source>
</evidence>
<evidence type="ECO:0008006" key="12">
    <source>
        <dbReference type="Google" id="ProtNLM"/>
    </source>
</evidence>
<sequence>MWPILVPVLLLFNETSWLNPILSSINKDRRHESVLLLQHSQHSQHGNASGLERFPWPVFSFNEQMDFYVRGSYNSEMLVLIWQTGNSDWDLDLWQALDRSLLNMRKVRVLLLRKWQGIPTADVAKVAEHLCFLHVAVIGQENRIYRLQPYAPQRWLEVHPTDSPIFIKVRNYFGRYIVTLPDQFPPRSIVYRNSKTGKLQMTGYVYKFVLEFIRMHNFTFRWQRPIVQGERMNLILLRNMTLNGTINMAISLCGFETPSELGVFSYIYDMEDWYIVVPRAREISIADVYVVMVSGHFLIVLVIFYSIFTILDTCFGPLLLKQRIDWSNLMLNERMISGIMGQSFNMRARNTISSKVTNASLFLLGLVLSTLYAAHLKTLLTKRPASQQISNFKQLRDSPVTVFFEEAERFYLQNVFDRPINYIKDQLNFKETVEYNALRNGLNKSTAFSALTSEWMIVAKRQELFKQPIFTVQPNLRVIQTSVLLSLVMQSNSIYEDHINDLIHRVQSAGIVEYWKQQTLREMITIGLISQKDPFPYVAFREFKVGDLLWIWILWASFLFMSFVLFLCELLVNFFIYQTLIRNKTPHSTDSLIKD</sequence>
<gene>
    <name evidence="10" type="primary">Dyak\GE21224</name>
    <name evidence="10" type="synonym">dyak_GLEANR_5001</name>
    <name evidence="10" type="synonym">GE21224</name>
    <name evidence="10" type="ORF">Dyak_GE21224</name>
</gene>
<evidence type="ECO:0000313" key="10">
    <source>
        <dbReference type="EMBL" id="EDW92997.2"/>
    </source>
</evidence>
<protein>
    <recommendedName>
        <fullName evidence="12">Ionotropic glutamate receptor C-terminal domain-containing protein</fullName>
    </recommendedName>
</protein>
<dbReference type="AlphaFoldDB" id="B4PEU2"/>
<feature type="transmembrane region" description="Helical" evidence="8">
    <location>
        <begin position="297"/>
        <end position="320"/>
    </location>
</feature>
<dbReference type="eggNOG" id="ENOG502T8SD">
    <property type="taxonomic scope" value="Eukaryota"/>
</dbReference>
<evidence type="ECO:0000256" key="8">
    <source>
        <dbReference type="SAM" id="Phobius"/>
    </source>
</evidence>
<dbReference type="KEGG" id="dya:Dyak_GE21224"/>
<keyword evidence="2" id="KW-1003">Cell membrane</keyword>
<organism evidence="10 11">
    <name type="scientific">Drosophila yakuba</name>
    <name type="common">Fruit fly</name>
    <dbReference type="NCBI Taxonomy" id="7245"/>
    <lineage>
        <taxon>Eukaryota</taxon>
        <taxon>Metazoa</taxon>
        <taxon>Ecdysozoa</taxon>
        <taxon>Arthropoda</taxon>
        <taxon>Hexapoda</taxon>
        <taxon>Insecta</taxon>
        <taxon>Pterygota</taxon>
        <taxon>Neoptera</taxon>
        <taxon>Endopterygota</taxon>
        <taxon>Diptera</taxon>
        <taxon>Brachycera</taxon>
        <taxon>Muscomorpha</taxon>
        <taxon>Ephydroidea</taxon>
        <taxon>Drosophilidae</taxon>
        <taxon>Drosophila</taxon>
        <taxon>Sophophora</taxon>
    </lineage>
</organism>
<reference evidence="10 11" key="2">
    <citation type="journal article" date="2007" name="PLoS Biol.">
        <title>Principles of genome evolution in the Drosophila melanogaster species group.</title>
        <authorList>
            <person name="Ranz J.M."/>
            <person name="Maurin D."/>
            <person name="Chan Y.S."/>
            <person name="von Grotthuss M."/>
            <person name="Hillier L.W."/>
            <person name="Roote J."/>
            <person name="Ashburner M."/>
            <person name="Bergman C.M."/>
        </authorList>
    </citation>
    <scope>NUCLEOTIDE SEQUENCE [LARGE SCALE GENOMIC DNA]</scope>
    <source>
        <strain evidence="11">Tai18E2 / Tucson 14021-0261.01</strain>
    </source>
</reference>
<dbReference type="PANTHER" id="PTHR42643:SF41">
    <property type="entry name" value="IONOTROPIC RECEPTOR 20A-RELATED"/>
    <property type="match status" value="1"/>
</dbReference>
<dbReference type="OrthoDB" id="7882716at2759"/>
<evidence type="ECO:0000256" key="2">
    <source>
        <dbReference type="ARBA" id="ARBA00022475"/>
    </source>
</evidence>
<dbReference type="GO" id="GO:0005886">
    <property type="term" value="C:plasma membrane"/>
    <property type="evidence" value="ECO:0007669"/>
    <property type="project" value="UniProtKB-SubCell"/>
</dbReference>
<keyword evidence="11" id="KW-1185">Reference proteome</keyword>
<evidence type="ECO:0000256" key="1">
    <source>
        <dbReference type="ARBA" id="ARBA00004651"/>
    </source>
</evidence>
<evidence type="ECO:0000256" key="7">
    <source>
        <dbReference type="ARBA" id="ARBA00023180"/>
    </source>
</evidence>
<keyword evidence="6" id="KW-0675">Receptor</keyword>
<keyword evidence="5 8" id="KW-0472">Membrane</keyword>
<name>B4PEU2_DROYA</name>
<comment type="subcellular location">
    <subcellularLocation>
        <location evidence="1">Cell membrane</location>
        <topology evidence="1">Multi-pass membrane protein</topology>
    </subcellularLocation>
</comment>
<feature type="transmembrane region" description="Helical" evidence="8">
    <location>
        <begin position="356"/>
        <end position="374"/>
    </location>
</feature>
<keyword evidence="3 8" id="KW-0812">Transmembrane</keyword>
<keyword evidence="7" id="KW-0325">Glycoprotein</keyword>
<evidence type="ECO:0000256" key="9">
    <source>
        <dbReference type="SAM" id="SignalP"/>
    </source>
</evidence>
<feature type="chain" id="PRO_5006458905" description="Ionotropic glutamate receptor C-terminal domain-containing protein" evidence="9">
    <location>
        <begin position="19"/>
        <end position="595"/>
    </location>
</feature>
<evidence type="ECO:0000256" key="3">
    <source>
        <dbReference type="ARBA" id="ARBA00022692"/>
    </source>
</evidence>
<dbReference type="Proteomes" id="UP000002282">
    <property type="component" value="Chromosome 3L"/>
</dbReference>
<dbReference type="PANTHER" id="PTHR42643">
    <property type="entry name" value="IONOTROPIC RECEPTOR 20A-RELATED"/>
    <property type="match status" value="1"/>
</dbReference>
<evidence type="ECO:0000256" key="5">
    <source>
        <dbReference type="ARBA" id="ARBA00023136"/>
    </source>
</evidence>
<proteinExistence type="predicted"/>
<accession>B4PEU2</accession>
<evidence type="ECO:0000313" key="11">
    <source>
        <dbReference type="Proteomes" id="UP000002282"/>
    </source>
</evidence>
<reference evidence="10 11" key="1">
    <citation type="journal article" date="2007" name="Nature">
        <title>Evolution of genes and genomes on the Drosophila phylogeny.</title>
        <authorList>
            <consortium name="Drosophila 12 Genomes Consortium"/>
            <person name="Clark A.G."/>
            <person name="Eisen M.B."/>
            <person name="Smith D.R."/>
            <person name="Bergman C.M."/>
            <person name="Oliver B."/>
            <person name="Markow T.A."/>
            <person name="Kaufman T.C."/>
            <person name="Kellis M."/>
            <person name="Gelbart W."/>
            <person name="Iyer V.N."/>
            <person name="Pollard D.A."/>
            <person name="Sackton T.B."/>
            <person name="Larracuente A.M."/>
            <person name="Singh N.D."/>
            <person name="Abad J.P."/>
            <person name="Abt D.N."/>
            <person name="Adryan B."/>
            <person name="Aguade M."/>
            <person name="Akashi H."/>
            <person name="Anderson W.W."/>
            <person name="Aquadro C.F."/>
            <person name="Ardell D.H."/>
            <person name="Arguello R."/>
            <person name="Artieri C.G."/>
            <person name="Barbash D.A."/>
            <person name="Barker D."/>
            <person name="Barsanti P."/>
            <person name="Batterham P."/>
            <person name="Batzoglou S."/>
            <person name="Begun D."/>
            <person name="Bhutkar A."/>
            <person name="Blanco E."/>
            <person name="Bosak S.A."/>
            <person name="Bradley R.K."/>
            <person name="Brand A.D."/>
            <person name="Brent M.R."/>
            <person name="Brooks A.N."/>
            <person name="Brown R.H."/>
            <person name="Butlin R.K."/>
            <person name="Caggese C."/>
            <person name="Calvi B.R."/>
            <person name="Bernardo de Carvalho A."/>
            <person name="Caspi A."/>
            <person name="Castrezana S."/>
            <person name="Celniker S.E."/>
            <person name="Chang J.L."/>
            <person name="Chapple C."/>
            <person name="Chatterji S."/>
            <person name="Chinwalla A."/>
            <person name="Civetta A."/>
            <person name="Clifton S.W."/>
            <person name="Comeron J.M."/>
            <person name="Costello J.C."/>
            <person name="Coyne J.A."/>
            <person name="Daub J."/>
            <person name="David R.G."/>
            <person name="Delcher A.L."/>
            <person name="Delehaunty K."/>
            <person name="Do C.B."/>
            <person name="Ebling H."/>
            <person name="Edwards K."/>
            <person name="Eickbush T."/>
            <person name="Evans J.D."/>
            <person name="Filipski A."/>
            <person name="Findeiss S."/>
            <person name="Freyhult E."/>
            <person name="Fulton L."/>
            <person name="Fulton R."/>
            <person name="Garcia A.C."/>
            <person name="Gardiner A."/>
            <person name="Garfield D.A."/>
            <person name="Garvin B.E."/>
            <person name="Gibson G."/>
            <person name="Gilbert D."/>
            <person name="Gnerre S."/>
            <person name="Godfrey J."/>
            <person name="Good R."/>
            <person name="Gotea V."/>
            <person name="Gravely B."/>
            <person name="Greenberg A.J."/>
            <person name="Griffiths-Jones S."/>
            <person name="Gross S."/>
            <person name="Guigo R."/>
            <person name="Gustafson E.A."/>
            <person name="Haerty W."/>
            <person name="Hahn M.W."/>
            <person name="Halligan D.L."/>
            <person name="Halpern A.L."/>
            <person name="Halter G.M."/>
            <person name="Han M.V."/>
            <person name="Heger A."/>
            <person name="Hillier L."/>
            <person name="Hinrichs A.S."/>
            <person name="Holmes I."/>
            <person name="Hoskins R.A."/>
            <person name="Hubisz M.J."/>
            <person name="Hultmark D."/>
            <person name="Huntley M.A."/>
            <person name="Jaffe D.B."/>
            <person name="Jagadeeshan S."/>
            <person name="Jeck W.R."/>
            <person name="Johnson J."/>
            <person name="Jones C.D."/>
            <person name="Jordan W.C."/>
            <person name="Karpen G.H."/>
            <person name="Kataoka E."/>
            <person name="Keightley P.D."/>
            <person name="Kheradpour P."/>
            <person name="Kirkness E.F."/>
            <person name="Koerich L.B."/>
            <person name="Kristiansen K."/>
            <person name="Kudrna D."/>
            <person name="Kulathinal R.J."/>
            <person name="Kumar S."/>
            <person name="Kwok R."/>
            <person name="Lander E."/>
            <person name="Langley C.H."/>
            <person name="Lapoint R."/>
            <person name="Lazzaro B.P."/>
            <person name="Lee S.J."/>
            <person name="Levesque L."/>
            <person name="Li R."/>
            <person name="Lin C.F."/>
            <person name="Lin M.F."/>
            <person name="Lindblad-Toh K."/>
            <person name="Llopart A."/>
            <person name="Long M."/>
            <person name="Low L."/>
            <person name="Lozovsky E."/>
            <person name="Lu J."/>
            <person name="Luo M."/>
            <person name="Machado C.A."/>
            <person name="Makalowski W."/>
            <person name="Marzo M."/>
            <person name="Matsuda M."/>
            <person name="Matzkin L."/>
            <person name="McAllister B."/>
            <person name="McBride C.S."/>
            <person name="McKernan B."/>
            <person name="McKernan K."/>
            <person name="Mendez-Lago M."/>
            <person name="Minx P."/>
            <person name="Mollenhauer M.U."/>
            <person name="Montooth K."/>
            <person name="Mount S.M."/>
            <person name="Mu X."/>
            <person name="Myers E."/>
            <person name="Negre B."/>
            <person name="Newfeld S."/>
            <person name="Nielsen R."/>
            <person name="Noor M.A."/>
            <person name="O'Grady P."/>
            <person name="Pachter L."/>
            <person name="Papaceit M."/>
            <person name="Parisi M.J."/>
            <person name="Parisi M."/>
            <person name="Parts L."/>
            <person name="Pedersen J.S."/>
            <person name="Pesole G."/>
            <person name="Phillippy A.M."/>
            <person name="Ponting C.P."/>
            <person name="Pop M."/>
            <person name="Porcelli D."/>
            <person name="Powell J.R."/>
            <person name="Prohaska S."/>
            <person name="Pruitt K."/>
            <person name="Puig M."/>
            <person name="Quesneville H."/>
            <person name="Ram K.R."/>
            <person name="Rand D."/>
            <person name="Rasmussen M.D."/>
            <person name="Reed L.K."/>
            <person name="Reenan R."/>
            <person name="Reily A."/>
            <person name="Remington K.A."/>
            <person name="Rieger T.T."/>
            <person name="Ritchie M.G."/>
            <person name="Robin C."/>
            <person name="Rogers Y.H."/>
            <person name="Rohde C."/>
            <person name="Rozas J."/>
            <person name="Rubenfield M.J."/>
            <person name="Ruiz A."/>
            <person name="Russo S."/>
            <person name="Salzberg S.L."/>
            <person name="Sanchez-Gracia A."/>
            <person name="Saranga D.J."/>
            <person name="Sato H."/>
            <person name="Schaeffer S.W."/>
            <person name="Schatz M.C."/>
            <person name="Schlenke T."/>
            <person name="Schwartz R."/>
            <person name="Segarra C."/>
            <person name="Singh R.S."/>
            <person name="Sirot L."/>
            <person name="Sirota M."/>
            <person name="Sisneros N.B."/>
            <person name="Smith C.D."/>
            <person name="Smith T.F."/>
            <person name="Spieth J."/>
            <person name="Stage D.E."/>
            <person name="Stark A."/>
            <person name="Stephan W."/>
            <person name="Strausberg R.L."/>
            <person name="Strempel S."/>
            <person name="Sturgill D."/>
            <person name="Sutton G."/>
            <person name="Sutton G.G."/>
            <person name="Tao W."/>
            <person name="Teichmann S."/>
            <person name="Tobari Y.N."/>
            <person name="Tomimura Y."/>
            <person name="Tsolas J.M."/>
            <person name="Valente V.L."/>
            <person name="Venter E."/>
            <person name="Venter J.C."/>
            <person name="Vicario S."/>
            <person name="Vieira F.G."/>
            <person name="Vilella A.J."/>
            <person name="Villasante A."/>
            <person name="Walenz B."/>
            <person name="Wang J."/>
            <person name="Wasserman M."/>
            <person name="Watts T."/>
            <person name="Wilson D."/>
            <person name="Wilson R.K."/>
            <person name="Wing R.A."/>
            <person name="Wolfner M.F."/>
            <person name="Wong A."/>
            <person name="Wong G.K."/>
            <person name="Wu C.I."/>
            <person name="Wu G."/>
            <person name="Yamamoto D."/>
            <person name="Yang H.P."/>
            <person name="Yang S.P."/>
            <person name="Yorke J.A."/>
            <person name="Yoshida K."/>
            <person name="Zdobnov E."/>
            <person name="Zhang P."/>
            <person name="Zhang Y."/>
            <person name="Zimin A.V."/>
            <person name="Baldwin J."/>
            <person name="Abdouelleil A."/>
            <person name="Abdulkadir J."/>
            <person name="Abebe A."/>
            <person name="Abera B."/>
            <person name="Abreu J."/>
            <person name="Acer S.C."/>
            <person name="Aftuck L."/>
            <person name="Alexander A."/>
            <person name="An P."/>
            <person name="Anderson E."/>
            <person name="Anderson S."/>
            <person name="Arachi H."/>
            <person name="Azer M."/>
            <person name="Bachantsang P."/>
            <person name="Barry A."/>
            <person name="Bayul T."/>
            <person name="Berlin A."/>
            <person name="Bessette D."/>
            <person name="Bloom T."/>
            <person name="Blye J."/>
            <person name="Boguslavskiy L."/>
            <person name="Bonnet C."/>
            <person name="Boukhgalter B."/>
            <person name="Bourzgui I."/>
            <person name="Brown A."/>
            <person name="Cahill P."/>
            <person name="Channer S."/>
            <person name="Cheshatsang Y."/>
            <person name="Chuda L."/>
            <person name="Citroen M."/>
            <person name="Collymore A."/>
            <person name="Cooke P."/>
            <person name="Costello M."/>
            <person name="D'Aco K."/>
            <person name="Daza R."/>
            <person name="De Haan G."/>
            <person name="DeGray S."/>
            <person name="DeMaso C."/>
            <person name="Dhargay N."/>
            <person name="Dooley K."/>
            <person name="Dooley E."/>
            <person name="Doricent M."/>
            <person name="Dorje P."/>
            <person name="Dorjee K."/>
            <person name="Dupes A."/>
            <person name="Elong R."/>
            <person name="Falk J."/>
            <person name="Farina A."/>
            <person name="Faro S."/>
            <person name="Ferguson D."/>
            <person name="Fisher S."/>
            <person name="Foley C.D."/>
            <person name="Franke A."/>
            <person name="Friedrich D."/>
            <person name="Gadbois L."/>
            <person name="Gearin G."/>
            <person name="Gearin C.R."/>
            <person name="Giannoukos G."/>
            <person name="Goode T."/>
            <person name="Graham J."/>
            <person name="Grandbois E."/>
            <person name="Grewal S."/>
            <person name="Gyaltsen K."/>
            <person name="Hafez N."/>
            <person name="Hagos B."/>
            <person name="Hall J."/>
            <person name="Henson C."/>
            <person name="Hollinger A."/>
            <person name="Honan T."/>
            <person name="Huard M.D."/>
            <person name="Hughes L."/>
            <person name="Hurhula B."/>
            <person name="Husby M.E."/>
            <person name="Kamat A."/>
            <person name="Kanga B."/>
            <person name="Kashin S."/>
            <person name="Khazanovich D."/>
            <person name="Kisner P."/>
            <person name="Lance K."/>
            <person name="Lara M."/>
            <person name="Lee W."/>
            <person name="Lennon N."/>
            <person name="Letendre F."/>
            <person name="LeVine R."/>
            <person name="Lipovsky A."/>
            <person name="Liu X."/>
            <person name="Liu J."/>
            <person name="Liu S."/>
            <person name="Lokyitsang T."/>
            <person name="Lokyitsang Y."/>
            <person name="Lubonja R."/>
            <person name="Lui A."/>
            <person name="MacDonald P."/>
            <person name="Magnisalis V."/>
            <person name="Maru K."/>
            <person name="Matthews C."/>
            <person name="McCusker W."/>
            <person name="McDonough S."/>
            <person name="Mehta T."/>
            <person name="Meldrim J."/>
            <person name="Meneus L."/>
            <person name="Mihai O."/>
            <person name="Mihalev A."/>
            <person name="Mihova T."/>
            <person name="Mittelman R."/>
            <person name="Mlenga V."/>
            <person name="Montmayeur A."/>
            <person name="Mulrain L."/>
            <person name="Navidi A."/>
            <person name="Naylor J."/>
            <person name="Negash T."/>
            <person name="Nguyen T."/>
            <person name="Nguyen N."/>
            <person name="Nicol R."/>
            <person name="Norbu C."/>
            <person name="Norbu N."/>
            <person name="Novod N."/>
            <person name="O'Neill B."/>
            <person name="Osman S."/>
            <person name="Markiewicz E."/>
            <person name="Oyono O.L."/>
            <person name="Patti C."/>
            <person name="Phunkhang P."/>
            <person name="Pierre F."/>
            <person name="Priest M."/>
            <person name="Raghuraman S."/>
            <person name="Rege F."/>
            <person name="Reyes R."/>
            <person name="Rise C."/>
            <person name="Rogov P."/>
            <person name="Ross K."/>
            <person name="Ryan E."/>
            <person name="Settipalli S."/>
            <person name="Shea T."/>
            <person name="Sherpa N."/>
            <person name="Shi L."/>
            <person name="Shih D."/>
            <person name="Sparrow T."/>
            <person name="Spaulding J."/>
            <person name="Stalker J."/>
            <person name="Stange-Thomann N."/>
            <person name="Stavropoulos S."/>
            <person name="Stone C."/>
            <person name="Strader C."/>
            <person name="Tesfaye S."/>
            <person name="Thomson T."/>
            <person name="Thoulutsang Y."/>
            <person name="Thoulutsang D."/>
            <person name="Topham K."/>
            <person name="Topping I."/>
            <person name="Tsamla T."/>
            <person name="Vassiliev H."/>
            <person name="Vo A."/>
            <person name="Wangchuk T."/>
            <person name="Wangdi T."/>
            <person name="Weiand M."/>
            <person name="Wilkinson J."/>
            <person name="Wilson A."/>
            <person name="Yadav S."/>
            <person name="Young G."/>
            <person name="Yu Q."/>
            <person name="Zembek L."/>
            <person name="Zhong D."/>
            <person name="Zimmer A."/>
            <person name="Zwirko Z."/>
            <person name="Jaffe D.B."/>
            <person name="Alvarez P."/>
            <person name="Brockman W."/>
            <person name="Butler J."/>
            <person name="Chin C."/>
            <person name="Gnerre S."/>
            <person name="Grabherr M."/>
            <person name="Kleber M."/>
            <person name="Mauceli E."/>
            <person name="MacCallum I."/>
        </authorList>
    </citation>
    <scope>NUCLEOTIDE SEQUENCE [LARGE SCALE GENOMIC DNA]</scope>
    <source>
        <strain evidence="11">Tai18E2 / Tucson 14021-0261.01</strain>
    </source>
</reference>
<dbReference type="InterPro" id="IPR052192">
    <property type="entry name" value="Insect_Ionotropic_Sensory_Rcpt"/>
</dbReference>
<feature type="signal peptide" evidence="9">
    <location>
        <begin position="1"/>
        <end position="18"/>
    </location>
</feature>
<feature type="transmembrane region" description="Helical" evidence="8">
    <location>
        <begin position="549"/>
        <end position="576"/>
    </location>
</feature>
<keyword evidence="9" id="KW-0732">Signal</keyword>
<dbReference type="HOGENOM" id="CLU_021814_1_0_1"/>
<dbReference type="SUPFAM" id="SSF53850">
    <property type="entry name" value="Periplasmic binding protein-like II"/>
    <property type="match status" value="1"/>
</dbReference>
<dbReference type="EMBL" id="CM000159">
    <property type="protein sequence ID" value="EDW92997.2"/>
    <property type="molecule type" value="Genomic_DNA"/>
</dbReference>